<accession>A0AAW1AXZ6</accession>
<gene>
    <name evidence="4" type="ORF">NXF25_014929</name>
</gene>
<dbReference type="EMBL" id="JAOTOJ010000011">
    <property type="protein sequence ID" value="KAK9394401.1"/>
    <property type="molecule type" value="Genomic_DNA"/>
</dbReference>
<comment type="caution">
    <text evidence="4">The sequence shown here is derived from an EMBL/GenBank/DDBJ whole genome shotgun (WGS) entry which is preliminary data.</text>
</comment>
<evidence type="ECO:0000259" key="3">
    <source>
        <dbReference type="Pfam" id="PF07686"/>
    </source>
</evidence>
<feature type="domain" description="Immunoglobulin V-set" evidence="3">
    <location>
        <begin position="45"/>
        <end position="126"/>
    </location>
</feature>
<organism evidence="4 5">
    <name type="scientific">Crotalus adamanteus</name>
    <name type="common">Eastern diamondback rattlesnake</name>
    <dbReference type="NCBI Taxonomy" id="8729"/>
    <lineage>
        <taxon>Eukaryota</taxon>
        <taxon>Metazoa</taxon>
        <taxon>Chordata</taxon>
        <taxon>Craniata</taxon>
        <taxon>Vertebrata</taxon>
        <taxon>Euteleostomi</taxon>
        <taxon>Lepidosauria</taxon>
        <taxon>Squamata</taxon>
        <taxon>Bifurcata</taxon>
        <taxon>Unidentata</taxon>
        <taxon>Episquamata</taxon>
        <taxon>Toxicofera</taxon>
        <taxon>Serpentes</taxon>
        <taxon>Colubroidea</taxon>
        <taxon>Viperidae</taxon>
        <taxon>Crotalinae</taxon>
        <taxon>Crotalus</taxon>
    </lineage>
</organism>
<keyword evidence="4" id="KW-0635">Pregnancy</keyword>
<sequence length="178" mass="19316">MNSIIACLLSSYLVLIQAAPNATGNATIDLIVEPEFPVVGVTVFLKPKTVSEKITSCSWARGEDATYTEILVYELRPAPKIHKKAGYNTRHIPGKDCSLSIKNVSKADMDVYILQRNASTGTAIGKIYLLVIKENEGPEKRKGLSTASIAVIFVGCLLGTALVVAMISYQVWKDSAKR</sequence>
<dbReference type="SUPFAM" id="SSF48726">
    <property type="entry name" value="Immunoglobulin"/>
    <property type="match status" value="1"/>
</dbReference>
<proteinExistence type="predicted"/>
<evidence type="ECO:0000313" key="5">
    <source>
        <dbReference type="Proteomes" id="UP001474421"/>
    </source>
</evidence>
<dbReference type="Gene3D" id="2.60.40.10">
    <property type="entry name" value="Immunoglobulins"/>
    <property type="match status" value="1"/>
</dbReference>
<dbReference type="InterPro" id="IPR013783">
    <property type="entry name" value="Ig-like_fold"/>
</dbReference>
<dbReference type="InterPro" id="IPR036179">
    <property type="entry name" value="Ig-like_dom_sf"/>
</dbReference>
<feature type="signal peptide" evidence="2">
    <location>
        <begin position="1"/>
        <end position="18"/>
    </location>
</feature>
<keyword evidence="2" id="KW-0732">Signal</keyword>
<evidence type="ECO:0000256" key="1">
    <source>
        <dbReference type="SAM" id="Phobius"/>
    </source>
</evidence>
<keyword evidence="1" id="KW-0472">Membrane</keyword>
<keyword evidence="1" id="KW-1133">Transmembrane helix</keyword>
<reference evidence="4 5" key="1">
    <citation type="journal article" date="2024" name="Proc. Natl. Acad. Sci. U.S.A.">
        <title>The genetic regulatory architecture and epigenomic basis for age-related changes in rattlesnake venom.</title>
        <authorList>
            <person name="Hogan M.P."/>
            <person name="Holding M.L."/>
            <person name="Nystrom G.S."/>
            <person name="Colston T.J."/>
            <person name="Bartlett D.A."/>
            <person name="Mason A.J."/>
            <person name="Ellsworth S.A."/>
            <person name="Rautsaw R.M."/>
            <person name="Lawrence K.C."/>
            <person name="Strickland J.L."/>
            <person name="He B."/>
            <person name="Fraser P."/>
            <person name="Margres M.J."/>
            <person name="Gilbert D.M."/>
            <person name="Gibbs H.L."/>
            <person name="Parkinson C.L."/>
            <person name="Rokyta D.R."/>
        </authorList>
    </citation>
    <scope>NUCLEOTIDE SEQUENCE [LARGE SCALE GENOMIC DNA]</scope>
    <source>
        <strain evidence="4">DRR0105</strain>
    </source>
</reference>
<protein>
    <submittedName>
        <fullName evidence="4">Pregnancy-specific beta-1-glycoprotein 2-like</fullName>
    </submittedName>
</protein>
<feature type="transmembrane region" description="Helical" evidence="1">
    <location>
        <begin position="149"/>
        <end position="172"/>
    </location>
</feature>
<evidence type="ECO:0000256" key="2">
    <source>
        <dbReference type="SAM" id="SignalP"/>
    </source>
</evidence>
<name>A0AAW1AXZ6_CROAD</name>
<keyword evidence="1" id="KW-0812">Transmembrane</keyword>
<dbReference type="Proteomes" id="UP001474421">
    <property type="component" value="Unassembled WGS sequence"/>
</dbReference>
<keyword evidence="5" id="KW-1185">Reference proteome</keyword>
<dbReference type="Pfam" id="PF07686">
    <property type="entry name" value="V-set"/>
    <property type="match status" value="1"/>
</dbReference>
<dbReference type="InterPro" id="IPR013106">
    <property type="entry name" value="Ig_V-set"/>
</dbReference>
<feature type="chain" id="PRO_5043385069" evidence="2">
    <location>
        <begin position="19"/>
        <end position="178"/>
    </location>
</feature>
<evidence type="ECO:0000313" key="4">
    <source>
        <dbReference type="EMBL" id="KAK9394401.1"/>
    </source>
</evidence>
<dbReference type="AlphaFoldDB" id="A0AAW1AXZ6"/>